<evidence type="ECO:0000313" key="2">
    <source>
        <dbReference type="Proteomes" id="UP000717996"/>
    </source>
</evidence>
<evidence type="ECO:0000313" key="1">
    <source>
        <dbReference type="EMBL" id="KAG1534083.1"/>
    </source>
</evidence>
<proteinExistence type="predicted"/>
<sequence length="421" mass="48527">MFNFHKIKIESPTINILNNEKRERSESPSSDSSISSAEWIVDSINITKELDRFRRRSIVEICSIQPVSGHSYKLNHLLSALSHVFPVNQFDSTRSITQFLDNNERSALKSAISDKRPKVKLGPVKALLYCQREADSVNEDNEDDAATMAIIKGVVMQLKQNRASIAKSSEATFAEKYLMPIIRRVLLKNTQEKIIYAMINKSTESGRKPDFMIGTKVKKSEMYFFIEVKRPKTSSKYQPEDDIVKLMKLLKRSVDDQLYLGVETPTSLGLLIEGFKCTLFEMRLVGDGVYMPMAFSRFSLVEEEHQLIHLPSAIDAFCFVKSELDKFVEKISKKRTKEERAAAREKIQPSFVTKFVSKKRIKYCAYGEIIGNMFLMARPSGQMRQLLEQLYSFAEYIKKVCIRKNLKTLIRYHINFTLLYI</sequence>
<name>A0A9P6XWI7_RHIOR</name>
<organism evidence="1 2">
    <name type="scientific">Rhizopus oryzae</name>
    <name type="common">Mucormycosis agent</name>
    <name type="synonym">Rhizopus arrhizus var. delemar</name>
    <dbReference type="NCBI Taxonomy" id="64495"/>
    <lineage>
        <taxon>Eukaryota</taxon>
        <taxon>Fungi</taxon>
        <taxon>Fungi incertae sedis</taxon>
        <taxon>Mucoromycota</taxon>
        <taxon>Mucoromycotina</taxon>
        <taxon>Mucoromycetes</taxon>
        <taxon>Mucorales</taxon>
        <taxon>Mucorineae</taxon>
        <taxon>Rhizopodaceae</taxon>
        <taxon>Rhizopus</taxon>
    </lineage>
</organism>
<accession>A0A9P6XWI7</accession>
<gene>
    <name evidence="1" type="ORF">G6F51_012290</name>
</gene>
<dbReference type="EMBL" id="JAANIT010003456">
    <property type="protein sequence ID" value="KAG1534083.1"/>
    <property type="molecule type" value="Genomic_DNA"/>
</dbReference>
<reference evidence="1" key="1">
    <citation type="journal article" date="2020" name="Microb. Genom.">
        <title>Genetic diversity of clinical and environmental Mucorales isolates obtained from an investigation of mucormycosis cases among solid organ transplant recipients.</title>
        <authorList>
            <person name="Nguyen M.H."/>
            <person name="Kaul D."/>
            <person name="Muto C."/>
            <person name="Cheng S.J."/>
            <person name="Richter R.A."/>
            <person name="Bruno V.M."/>
            <person name="Liu G."/>
            <person name="Beyhan S."/>
            <person name="Sundermann A.J."/>
            <person name="Mounaud S."/>
            <person name="Pasculle A.W."/>
            <person name="Nierman W.C."/>
            <person name="Driscoll E."/>
            <person name="Cumbie R."/>
            <person name="Clancy C.J."/>
            <person name="Dupont C.L."/>
        </authorList>
    </citation>
    <scope>NUCLEOTIDE SEQUENCE</scope>
    <source>
        <strain evidence="1">GL16</strain>
    </source>
</reference>
<dbReference type="AlphaFoldDB" id="A0A9P6XWI7"/>
<comment type="caution">
    <text evidence="1">The sequence shown here is derived from an EMBL/GenBank/DDBJ whole genome shotgun (WGS) entry which is preliminary data.</text>
</comment>
<protein>
    <submittedName>
        <fullName evidence="1">Uncharacterized protein</fullName>
    </submittedName>
</protein>
<dbReference type="Proteomes" id="UP000717996">
    <property type="component" value="Unassembled WGS sequence"/>
</dbReference>